<dbReference type="SMART" id="SM00382">
    <property type="entry name" value="AAA"/>
    <property type="match status" value="1"/>
</dbReference>
<organism evidence="15 16">
    <name type="scientific">Velamenicoccus archaeovorus</name>
    <dbReference type="NCBI Taxonomy" id="1930593"/>
    <lineage>
        <taxon>Bacteria</taxon>
        <taxon>Pseudomonadati</taxon>
        <taxon>Candidatus Omnitrophota</taxon>
        <taxon>Candidatus Velamenicoccus</taxon>
    </lineage>
</organism>
<dbReference type="Gene3D" id="3.40.50.300">
    <property type="entry name" value="P-loop containing nucleotide triphosphate hydrolases"/>
    <property type="match status" value="1"/>
</dbReference>
<dbReference type="Pfam" id="PF13481">
    <property type="entry name" value="AAA_25"/>
    <property type="match status" value="1"/>
</dbReference>
<gene>
    <name evidence="11" type="primary">radA</name>
    <name evidence="15" type="ORF">BU251_06160</name>
</gene>
<evidence type="ECO:0000256" key="5">
    <source>
        <dbReference type="ARBA" id="ARBA00022801"/>
    </source>
</evidence>
<evidence type="ECO:0000256" key="4">
    <source>
        <dbReference type="ARBA" id="ARBA00022771"/>
    </source>
</evidence>
<keyword evidence="4 13" id="KW-0863">Zinc-finger</keyword>
<evidence type="ECO:0000256" key="8">
    <source>
        <dbReference type="ARBA" id="ARBA00023016"/>
    </source>
</evidence>
<keyword evidence="16" id="KW-1185">Reference proteome</keyword>
<evidence type="ECO:0000256" key="11">
    <source>
        <dbReference type="HAMAP-Rule" id="MF_01498"/>
    </source>
</evidence>
<dbReference type="InterPro" id="IPR020568">
    <property type="entry name" value="Ribosomal_Su5_D2-typ_SF"/>
</dbReference>
<dbReference type="PRINTS" id="PR01874">
    <property type="entry name" value="DNAREPAIRADA"/>
</dbReference>
<dbReference type="InterPro" id="IPR004504">
    <property type="entry name" value="DNA_repair_RadA"/>
</dbReference>
<comment type="function">
    <text evidence="13">DNA-dependent ATPase involved in processing of recombination intermediates, plays a role in repairing DNA breaks. Stimulates the branch migration of RecA-mediated strand transfer reactions, allowing the 3' invading strand to extend heteroduplex DNA faster. Binds ssDNA in the presence of ADP but not other nucleotides, has ATPase activity that is stimulated by ssDNA and various branched DNA structures, but inhibited by SSB. Does not have RecA's homology-searching function.</text>
</comment>
<evidence type="ECO:0000313" key="15">
    <source>
        <dbReference type="EMBL" id="QAT18037.1"/>
    </source>
</evidence>
<evidence type="ECO:0000256" key="2">
    <source>
        <dbReference type="ARBA" id="ARBA00022741"/>
    </source>
</evidence>
<feature type="binding site" evidence="11">
    <location>
        <begin position="91"/>
        <end position="98"/>
    </location>
    <ligand>
        <name>ATP</name>
        <dbReference type="ChEBI" id="CHEBI:30616"/>
    </ligand>
</feature>
<reference evidence="15 16" key="1">
    <citation type="submission" date="2017-01" db="EMBL/GenBank/DDBJ databases">
        <title>First insights into the biology of 'candidatus Vampirococcus archaeovorus'.</title>
        <authorList>
            <person name="Kizina J."/>
            <person name="Jordan S."/>
            <person name="Stueber K."/>
            <person name="Reinhardt R."/>
            <person name="Harder J."/>
        </authorList>
    </citation>
    <scope>NUCLEOTIDE SEQUENCE [LARGE SCALE GENOMIC DNA]</scope>
    <source>
        <strain evidence="15 16">LiM</strain>
    </source>
</reference>
<dbReference type="CDD" id="cd01121">
    <property type="entry name" value="RadA_SMS_N"/>
    <property type="match status" value="1"/>
</dbReference>
<dbReference type="NCBIfam" id="TIGR00416">
    <property type="entry name" value="sms"/>
    <property type="match status" value="1"/>
</dbReference>
<dbReference type="GO" id="GO:0005524">
    <property type="term" value="F:ATP binding"/>
    <property type="evidence" value="ECO:0007669"/>
    <property type="project" value="UniProtKB-UniRule"/>
</dbReference>
<evidence type="ECO:0000256" key="3">
    <source>
        <dbReference type="ARBA" id="ARBA00022763"/>
    </source>
</evidence>
<evidence type="ECO:0000313" key="16">
    <source>
        <dbReference type="Proteomes" id="UP000287243"/>
    </source>
</evidence>
<accession>A0A410P748</accession>
<dbReference type="Gene3D" id="3.30.230.10">
    <property type="match status" value="1"/>
</dbReference>
<comment type="similarity">
    <text evidence="11 13">Belongs to the RecA family. RadA subfamily.</text>
</comment>
<evidence type="ECO:0000256" key="12">
    <source>
        <dbReference type="NCBIfam" id="TIGR00416"/>
    </source>
</evidence>
<dbReference type="OrthoDB" id="9803906at2"/>
<dbReference type="KEGG" id="vai:BU251_06160"/>
<keyword evidence="8 11" id="KW-0346">Stress response</keyword>
<feature type="short sequence motif" description="RadA KNRFG motif" evidence="11">
    <location>
        <begin position="249"/>
        <end position="253"/>
    </location>
</feature>
<keyword evidence="5" id="KW-0378">Hydrolase</keyword>
<evidence type="ECO:0000256" key="6">
    <source>
        <dbReference type="ARBA" id="ARBA00022833"/>
    </source>
</evidence>
<evidence type="ECO:0000256" key="1">
    <source>
        <dbReference type="ARBA" id="ARBA00022723"/>
    </source>
</evidence>
<sequence length="454" mass="49065">MSKTKAAFVCQNCGFSSPKWLGRCPDCSSWNSFVEEETVVRPASRGVSYREPVLLHTVESLEQERMKVGMQELDRVLGGGVVRGSVVLVGGDPGIGKSTISLQLCQKLAHSGKKILYVSGEESIQQTKMRADRLGAGPQDSFFIVNVTDLDAVIDAVKKFLPDLVVVDSIQVVYSPGLSSSAGSVSQVRECAGILTQLAKQTGISIVLIGHVTKEGMIAGPRVLEHIVDTVLYFEGERFSSYRILRAIKNRFGSTNEIGVFEMGARGLEEVGNPSQIFLAERPKEVSGSAVVPVLEGTRPILIEVQALVSKANFGVTRRKTQGIDYNRLSLLAAVLEKRLSLKLFDKDIFVNVVGGMKIDDPAIDLAVCLAVASSIEDKVIGFDTVLLGEVGLGSEVRSVANIALRVNEAQKLGFKKCILPRSNAQALKEWKDAGMKLIAVSDLSEAMKALWKG</sequence>
<keyword evidence="6 13" id="KW-0862">Zinc</keyword>
<dbReference type="HAMAP" id="MF_01498">
    <property type="entry name" value="RadA_bact"/>
    <property type="match status" value="1"/>
</dbReference>
<dbReference type="SUPFAM" id="SSF54211">
    <property type="entry name" value="Ribosomal protein S5 domain 2-like"/>
    <property type="match status" value="1"/>
</dbReference>
<evidence type="ECO:0000256" key="7">
    <source>
        <dbReference type="ARBA" id="ARBA00022840"/>
    </source>
</evidence>
<feature type="region of interest" description="Lon-protease-like" evidence="11">
    <location>
        <begin position="348"/>
        <end position="454"/>
    </location>
</feature>
<dbReference type="EMBL" id="CP019384">
    <property type="protein sequence ID" value="QAT18037.1"/>
    <property type="molecule type" value="Genomic_DNA"/>
</dbReference>
<protein>
    <recommendedName>
        <fullName evidence="11 12">DNA repair protein RadA</fullName>
    </recommendedName>
</protein>
<dbReference type="Pfam" id="PF13541">
    <property type="entry name" value="ChlI"/>
    <property type="match status" value="1"/>
</dbReference>
<dbReference type="GO" id="GO:0003684">
    <property type="term" value="F:damaged DNA binding"/>
    <property type="evidence" value="ECO:0007669"/>
    <property type="project" value="InterPro"/>
</dbReference>
<keyword evidence="3 11" id="KW-0227">DNA damage</keyword>
<evidence type="ECO:0000256" key="9">
    <source>
        <dbReference type="ARBA" id="ARBA00023125"/>
    </source>
</evidence>
<keyword evidence="2 11" id="KW-0547">Nucleotide-binding</keyword>
<keyword evidence="1 11" id="KW-0479">Metal-binding</keyword>
<dbReference type="InterPro" id="IPR003593">
    <property type="entry name" value="AAA+_ATPase"/>
</dbReference>
<dbReference type="InterPro" id="IPR027417">
    <property type="entry name" value="P-loop_NTPase"/>
</dbReference>
<evidence type="ECO:0000256" key="13">
    <source>
        <dbReference type="RuleBase" id="RU003555"/>
    </source>
</evidence>
<dbReference type="GO" id="GO:0005829">
    <property type="term" value="C:cytosol"/>
    <property type="evidence" value="ECO:0007669"/>
    <property type="project" value="TreeGrafter"/>
</dbReference>
<dbReference type="InterPro" id="IPR020588">
    <property type="entry name" value="RecA_ATP-bd"/>
</dbReference>
<dbReference type="Pfam" id="PF18073">
    <property type="entry name" value="Zn_ribbon_LapB"/>
    <property type="match status" value="1"/>
</dbReference>
<dbReference type="AlphaFoldDB" id="A0A410P748"/>
<keyword evidence="10 11" id="KW-0234">DNA repair</keyword>
<dbReference type="PANTHER" id="PTHR32472">
    <property type="entry name" value="DNA REPAIR PROTEIN RADA"/>
    <property type="match status" value="1"/>
</dbReference>
<keyword evidence="9 11" id="KW-0238">DNA-binding</keyword>
<dbReference type="PROSITE" id="PS50162">
    <property type="entry name" value="RECA_2"/>
    <property type="match status" value="1"/>
</dbReference>
<dbReference type="GO" id="GO:0008270">
    <property type="term" value="F:zinc ion binding"/>
    <property type="evidence" value="ECO:0007669"/>
    <property type="project" value="UniProtKB-KW"/>
</dbReference>
<comment type="domain">
    <text evidence="11">The middle region has homology to RecA with ATPase motifs including the RadA KNRFG motif, while the C-terminus is homologous to Lon protease.</text>
</comment>
<dbReference type="PANTHER" id="PTHR32472:SF10">
    <property type="entry name" value="DNA REPAIR PROTEIN RADA-LIKE PROTEIN"/>
    <property type="match status" value="1"/>
</dbReference>
<feature type="domain" description="RecA family profile 1" evidence="14">
    <location>
        <begin position="62"/>
        <end position="212"/>
    </location>
</feature>
<keyword evidence="7 11" id="KW-0067">ATP-binding</keyword>
<evidence type="ECO:0000259" key="14">
    <source>
        <dbReference type="PROSITE" id="PS50162"/>
    </source>
</evidence>
<dbReference type="GO" id="GO:0016787">
    <property type="term" value="F:hydrolase activity"/>
    <property type="evidence" value="ECO:0007669"/>
    <property type="project" value="UniProtKB-KW"/>
</dbReference>
<dbReference type="GO" id="GO:0000725">
    <property type="term" value="P:recombinational repair"/>
    <property type="evidence" value="ECO:0007669"/>
    <property type="project" value="UniProtKB-UniRule"/>
</dbReference>
<proteinExistence type="inferred from homology"/>
<evidence type="ECO:0000256" key="10">
    <source>
        <dbReference type="ARBA" id="ARBA00023204"/>
    </source>
</evidence>
<dbReference type="SUPFAM" id="SSF52540">
    <property type="entry name" value="P-loop containing nucleoside triphosphate hydrolases"/>
    <property type="match status" value="1"/>
</dbReference>
<name>A0A410P748_VELA1</name>
<dbReference type="FunFam" id="3.40.50.300:FF:000050">
    <property type="entry name" value="DNA repair protein RadA"/>
    <property type="match status" value="1"/>
</dbReference>
<comment type="function">
    <text evidence="11">Plays a role in repairing double-strand DNA breaks, probably involving stabilizing or processing branched DNA or blocked replication forks.</text>
</comment>
<dbReference type="GO" id="GO:0140664">
    <property type="term" value="F:ATP-dependent DNA damage sensor activity"/>
    <property type="evidence" value="ECO:0007669"/>
    <property type="project" value="InterPro"/>
</dbReference>
<dbReference type="InterPro" id="IPR041166">
    <property type="entry name" value="Rubredoxin_2"/>
</dbReference>
<dbReference type="InterPro" id="IPR014721">
    <property type="entry name" value="Ribsml_uS5_D2-typ_fold_subgr"/>
</dbReference>
<dbReference type="Proteomes" id="UP000287243">
    <property type="component" value="Chromosome"/>
</dbReference>